<protein>
    <submittedName>
        <fullName evidence="9">Sugar ABC transporter permease</fullName>
    </submittedName>
</protein>
<dbReference type="PANTHER" id="PTHR43227">
    <property type="entry name" value="BLL4140 PROTEIN"/>
    <property type="match status" value="1"/>
</dbReference>
<comment type="subcellular location">
    <subcellularLocation>
        <location evidence="1 7">Cell membrane</location>
        <topology evidence="1 7">Multi-pass membrane protein</topology>
    </subcellularLocation>
</comment>
<keyword evidence="5 7" id="KW-1133">Transmembrane helix</keyword>
<sequence>MEESVKAKSLHKKSKREGYMIFLYALPTIIFVFIFSYLPLRGWIYSIYNYQPGLPISECEFVGMKYFTKLFSNPVMRMNLFNSLRNTFAMVGLGILTSPLPMIFAIFLSEMRSKGFKKFVQTVTTMPHFISWIIMYSLVFSMLNVNNGFVNTLLVQMGVIEEPVNFLASQKHVWITMKGYELWKELGWSAIVYLAAIAGIDQELYEAAMVDGANRLQRIWHITVPGMIETFFVLLIMSLGNFLNTGMEQYYVFQNAMNKDYIQVLDLYVYNIGIGNGQISYATAIGIMKSLVAVIMFGFVNWLSKTVRGYSMF</sequence>
<accession>A0A926DX95</accession>
<feature type="transmembrane region" description="Helical" evidence="7">
    <location>
        <begin position="279"/>
        <end position="303"/>
    </location>
</feature>
<dbReference type="GO" id="GO:0005886">
    <property type="term" value="C:plasma membrane"/>
    <property type="evidence" value="ECO:0007669"/>
    <property type="project" value="UniProtKB-SubCell"/>
</dbReference>
<reference evidence="9" key="1">
    <citation type="submission" date="2020-08" db="EMBL/GenBank/DDBJ databases">
        <title>Genome public.</title>
        <authorList>
            <person name="Liu C."/>
            <person name="Sun Q."/>
        </authorList>
    </citation>
    <scope>NUCLEOTIDE SEQUENCE</scope>
    <source>
        <strain evidence="9">NSJ-32</strain>
    </source>
</reference>
<dbReference type="EMBL" id="JACRSQ010000047">
    <property type="protein sequence ID" value="MBC8545114.1"/>
    <property type="molecule type" value="Genomic_DNA"/>
</dbReference>
<organism evidence="9 10">
    <name type="scientific">Bianquea renquensis</name>
    <dbReference type="NCBI Taxonomy" id="2763661"/>
    <lineage>
        <taxon>Bacteria</taxon>
        <taxon>Bacillati</taxon>
        <taxon>Bacillota</taxon>
        <taxon>Clostridia</taxon>
        <taxon>Eubacteriales</taxon>
        <taxon>Bianqueaceae</taxon>
        <taxon>Bianquea</taxon>
    </lineage>
</organism>
<dbReference type="InterPro" id="IPR050809">
    <property type="entry name" value="UgpAE/MalFG_permease"/>
</dbReference>
<dbReference type="Gene3D" id="1.10.3720.10">
    <property type="entry name" value="MetI-like"/>
    <property type="match status" value="1"/>
</dbReference>
<keyword evidence="3" id="KW-1003">Cell membrane</keyword>
<evidence type="ECO:0000259" key="8">
    <source>
        <dbReference type="PROSITE" id="PS50928"/>
    </source>
</evidence>
<dbReference type="Pfam" id="PF00528">
    <property type="entry name" value="BPD_transp_1"/>
    <property type="match status" value="1"/>
</dbReference>
<evidence type="ECO:0000256" key="1">
    <source>
        <dbReference type="ARBA" id="ARBA00004651"/>
    </source>
</evidence>
<dbReference type="SUPFAM" id="SSF161098">
    <property type="entry name" value="MetI-like"/>
    <property type="match status" value="1"/>
</dbReference>
<keyword evidence="2 7" id="KW-0813">Transport</keyword>
<gene>
    <name evidence="9" type="ORF">H8730_16365</name>
</gene>
<dbReference type="PROSITE" id="PS50928">
    <property type="entry name" value="ABC_TM1"/>
    <property type="match status" value="1"/>
</dbReference>
<keyword evidence="4 7" id="KW-0812">Transmembrane</keyword>
<feature type="transmembrane region" description="Helical" evidence="7">
    <location>
        <begin position="21"/>
        <end position="40"/>
    </location>
</feature>
<evidence type="ECO:0000256" key="5">
    <source>
        <dbReference type="ARBA" id="ARBA00022989"/>
    </source>
</evidence>
<dbReference type="CDD" id="cd06261">
    <property type="entry name" value="TM_PBP2"/>
    <property type="match status" value="1"/>
</dbReference>
<evidence type="ECO:0000256" key="7">
    <source>
        <dbReference type="RuleBase" id="RU363032"/>
    </source>
</evidence>
<keyword evidence="6 7" id="KW-0472">Membrane</keyword>
<evidence type="ECO:0000313" key="9">
    <source>
        <dbReference type="EMBL" id="MBC8545114.1"/>
    </source>
</evidence>
<comment type="similarity">
    <text evidence="7">Belongs to the binding-protein-dependent transport system permease family.</text>
</comment>
<proteinExistence type="inferred from homology"/>
<keyword evidence="10" id="KW-1185">Reference proteome</keyword>
<feature type="transmembrane region" description="Helical" evidence="7">
    <location>
        <begin position="219"/>
        <end position="243"/>
    </location>
</feature>
<dbReference type="InterPro" id="IPR000515">
    <property type="entry name" value="MetI-like"/>
</dbReference>
<evidence type="ECO:0000256" key="3">
    <source>
        <dbReference type="ARBA" id="ARBA00022475"/>
    </source>
</evidence>
<evidence type="ECO:0000256" key="6">
    <source>
        <dbReference type="ARBA" id="ARBA00023136"/>
    </source>
</evidence>
<dbReference type="PANTHER" id="PTHR43227:SF11">
    <property type="entry name" value="BLL4140 PROTEIN"/>
    <property type="match status" value="1"/>
</dbReference>
<dbReference type="InterPro" id="IPR035906">
    <property type="entry name" value="MetI-like_sf"/>
</dbReference>
<comment type="caution">
    <text evidence="9">The sequence shown here is derived from an EMBL/GenBank/DDBJ whole genome shotgun (WGS) entry which is preliminary data.</text>
</comment>
<dbReference type="Proteomes" id="UP000657006">
    <property type="component" value="Unassembled WGS sequence"/>
</dbReference>
<evidence type="ECO:0000256" key="4">
    <source>
        <dbReference type="ARBA" id="ARBA00022692"/>
    </source>
</evidence>
<dbReference type="RefSeq" id="WP_177716917.1">
    <property type="nucleotide sequence ID" value="NZ_JACRSQ010000047.1"/>
</dbReference>
<name>A0A926DX95_9FIRM</name>
<evidence type="ECO:0000313" key="10">
    <source>
        <dbReference type="Proteomes" id="UP000657006"/>
    </source>
</evidence>
<dbReference type="GO" id="GO:0055085">
    <property type="term" value="P:transmembrane transport"/>
    <property type="evidence" value="ECO:0007669"/>
    <property type="project" value="InterPro"/>
</dbReference>
<dbReference type="AlphaFoldDB" id="A0A926DX95"/>
<feature type="domain" description="ABC transmembrane type-1" evidence="8">
    <location>
        <begin position="87"/>
        <end position="300"/>
    </location>
</feature>
<evidence type="ECO:0000256" key="2">
    <source>
        <dbReference type="ARBA" id="ARBA00022448"/>
    </source>
</evidence>
<feature type="transmembrane region" description="Helical" evidence="7">
    <location>
        <begin position="129"/>
        <end position="149"/>
    </location>
</feature>
<feature type="transmembrane region" description="Helical" evidence="7">
    <location>
        <begin position="88"/>
        <end position="108"/>
    </location>
</feature>